<reference evidence="2 3" key="1">
    <citation type="submission" date="2014-07" db="EMBL/GenBank/DDBJ databases">
        <title>Methanogenic archaea and the global carbon cycle.</title>
        <authorList>
            <person name="Henriksen J.R."/>
            <person name="Luke J."/>
            <person name="Reinhart S."/>
            <person name="Benedict M.N."/>
            <person name="Youngblut N.D."/>
            <person name="Metcalf M.E."/>
            <person name="Whitaker R.J."/>
            <person name="Metcalf W.W."/>
        </authorList>
    </citation>
    <scope>NUCLEOTIDE SEQUENCE [LARGE SCALE GENOMIC DNA]</scope>
    <source>
        <strain evidence="2 3">HI350</strain>
    </source>
</reference>
<keyword evidence="1" id="KW-1133">Transmembrane helix</keyword>
<name>A0A0E3LAG8_9EURY</name>
<keyword evidence="1" id="KW-0812">Transmembrane</keyword>
<feature type="transmembrane region" description="Helical" evidence="1">
    <location>
        <begin position="159"/>
        <end position="179"/>
    </location>
</feature>
<dbReference type="AlphaFoldDB" id="A0A0E3LAG8"/>
<evidence type="ECO:0000256" key="1">
    <source>
        <dbReference type="SAM" id="Phobius"/>
    </source>
</evidence>
<dbReference type="KEGG" id="msz:MSSIH_1306"/>
<proteinExistence type="predicted"/>
<dbReference type="RefSeq" id="WP_148705117.1">
    <property type="nucleotide sequence ID" value="NZ_CP009507.1"/>
</dbReference>
<sequence>MSFESKVNRDGEIVQYNMIIDTNSFVYGMLNSQDSEDGESLRESVTSKGGNYKEEWDGDNVRIIITGLSPEKAYTEISGDYLIYKDPIGDLASDYENDEEDLFGMNEAMDSAIKIHYYLEMPNEIIDSNADFIDGNKAEWHMVNANSIRDIYAKCEVPLLPGISLFSILCIFFIIATLMKR</sequence>
<organism evidence="2 3">
    <name type="scientific">Methanosarcina siciliae HI350</name>
    <dbReference type="NCBI Taxonomy" id="1434119"/>
    <lineage>
        <taxon>Archaea</taxon>
        <taxon>Methanobacteriati</taxon>
        <taxon>Methanobacteriota</taxon>
        <taxon>Stenosarchaea group</taxon>
        <taxon>Methanomicrobia</taxon>
        <taxon>Methanosarcinales</taxon>
        <taxon>Methanosarcinaceae</taxon>
        <taxon>Methanosarcina</taxon>
    </lineage>
</organism>
<dbReference type="Proteomes" id="UP000033092">
    <property type="component" value="Chromosome"/>
</dbReference>
<gene>
    <name evidence="2" type="ORF">MSSIH_1306</name>
</gene>
<dbReference type="PATRIC" id="fig|1434119.4.peg.1656"/>
<evidence type="ECO:0000313" key="2">
    <source>
        <dbReference type="EMBL" id="AKB31996.1"/>
    </source>
</evidence>
<dbReference type="EMBL" id="CP009507">
    <property type="protein sequence ID" value="AKB31996.1"/>
    <property type="molecule type" value="Genomic_DNA"/>
</dbReference>
<accession>A0A0E3LAG8</accession>
<evidence type="ECO:0000313" key="3">
    <source>
        <dbReference type="Proteomes" id="UP000033092"/>
    </source>
</evidence>
<protein>
    <submittedName>
        <fullName evidence="2">Uncharacterized protein</fullName>
    </submittedName>
</protein>
<keyword evidence="1" id="KW-0472">Membrane</keyword>
<dbReference type="GeneID" id="24860183"/>
<dbReference type="HOGENOM" id="CLU_080077_0_0_2"/>